<feature type="domain" description="DUF4007" evidence="1">
    <location>
        <begin position="33"/>
        <end position="143"/>
    </location>
</feature>
<gene>
    <name evidence="2" type="ORF">C427_4725</name>
</gene>
<dbReference type="Pfam" id="PF13182">
    <property type="entry name" value="DUF4007"/>
    <property type="match status" value="1"/>
</dbReference>
<proteinExistence type="predicted"/>
<dbReference type="KEGG" id="gps:C427_4725"/>
<reference evidence="2 3" key="1">
    <citation type="journal article" date="2013" name="Genome Announc.">
        <title>Complete Genome Sequence of Glaciecola psychrophila Strain 170T.</title>
        <authorList>
            <person name="Yin J."/>
            <person name="Chen J."/>
            <person name="Liu G."/>
            <person name="Yu Y."/>
            <person name="Song L."/>
            <person name="Wang X."/>
            <person name="Qu X."/>
        </authorList>
    </citation>
    <scope>NUCLEOTIDE SEQUENCE [LARGE SCALE GENOMIC DNA]</scope>
    <source>
        <strain evidence="2 3">170</strain>
    </source>
</reference>
<keyword evidence="3" id="KW-1185">Reference proteome</keyword>
<dbReference type="Proteomes" id="UP000011864">
    <property type="component" value="Chromosome"/>
</dbReference>
<dbReference type="EMBL" id="CP003837">
    <property type="protein sequence ID" value="AGH46824.1"/>
    <property type="molecule type" value="Genomic_DNA"/>
</dbReference>
<dbReference type="OrthoDB" id="747541at2"/>
<dbReference type="AlphaFoldDB" id="K7AGZ8"/>
<accession>K7AGZ8</accession>
<organism evidence="2 3">
    <name type="scientific">Paraglaciecola psychrophila 170</name>
    <dbReference type="NCBI Taxonomy" id="1129794"/>
    <lineage>
        <taxon>Bacteria</taxon>
        <taxon>Pseudomonadati</taxon>
        <taxon>Pseudomonadota</taxon>
        <taxon>Gammaproteobacteria</taxon>
        <taxon>Alteromonadales</taxon>
        <taxon>Alteromonadaceae</taxon>
        <taxon>Paraglaciecola</taxon>
    </lineage>
</organism>
<name>K7AGZ8_9ALTE</name>
<protein>
    <recommendedName>
        <fullName evidence="1">DUF4007 domain-containing protein</fullName>
    </recommendedName>
</protein>
<dbReference type="PATRIC" id="fig|1129794.4.peg.4705"/>
<dbReference type="HOGENOM" id="CLU_1480687_0_0_6"/>
<evidence type="ECO:0000313" key="2">
    <source>
        <dbReference type="EMBL" id="AGH46824.1"/>
    </source>
</evidence>
<sequence>MAELVNHALKEPKFKDKELAKPFKYGAPFAAIYRSWLHKTGLAEMGLPLVLTEMGKMVFDNDPTLESDTTKWFLYHELVTDPERAEAWHYFALEFLPKHSTFTKDELLDGLADKLSPHSMQHFSPGSKLNQQIARKIIQVYTESDGFGDLKMIAKDGETFKRLSPKVLGPWKTSAALEKAYR</sequence>
<dbReference type="InterPro" id="IPR025248">
    <property type="entry name" value="DUF4007"/>
</dbReference>
<evidence type="ECO:0000259" key="1">
    <source>
        <dbReference type="Pfam" id="PF13182"/>
    </source>
</evidence>
<evidence type="ECO:0000313" key="3">
    <source>
        <dbReference type="Proteomes" id="UP000011864"/>
    </source>
</evidence>